<dbReference type="Pfam" id="PF00153">
    <property type="entry name" value="Mito_carr"/>
    <property type="match status" value="3"/>
</dbReference>
<keyword evidence="5" id="KW-0677">Repeat</keyword>
<name>A0ABD1XUJ1_9MARC</name>
<keyword evidence="7 8" id="KW-0472">Membrane</keyword>
<evidence type="ECO:0000256" key="2">
    <source>
        <dbReference type="ARBA" id="ARBA00006375"/>
    </source>
</evidence>
<dbReference type="InterPro" id="IPR002067">
    <property type="entry name" value="MCP"/>
</dbReference>
<dbReference type="GO" id="GO:0016020">
    <property type="term" value="C:membrane"/>
    <property type="evidence" value="ECO:0007669"/>
    <property type="project" value="UniProtKB-SubCell"/>
</dbReference>
<evidence type="ECO:0000313" key="10">
    <source>
        <dbReference type="EMBL" id="KAL2612617.1"/>
    </source>
</evidence>
<sequence length="440" mass="48834">MGQKKLRFRSEDEDRISGVDEGWELDSDSSFVGRVYAMVRGVESGSVPRRSAAPRSCRQDVKISFISLPLGDVRDVETKYVAARLPWRWSWRLWLPFFDDAEPGEAETALNHVYAGTMARTVSQVGIHPVDTVKTRMQVRDPPKKLRKWRQNISANAIGLGPVGVDNWLLKGPGDLFRGVTGAILGTIPNALLYFAAYEASKRKLKKLLPPNWDGPIHVASASIGTVVASIVRVPADTMKHRVQAYMHSNVFEAFGSIVAGEGIGGLYRGFWPTLMRDVPEIAIQFGVYEKLRSYTTERRKVSKLTTPEHLLLGAFAGAIAATCTMPLDLVKTRQQCGVSASIPSIVISVIHEKGVRGLFTGLGSRVLHVSLMSALFFSLFEYCKLVLKPGRDQYDSQIFPKIMMKTFYFIVVLDFVPSASFSHGLENETTPLNRKFHGG</sequence>
<comment type="subcellular location">
    <subcellularLocation>
        <location evidence="1">Membrane</location>
        <topology evidence="1">Multi-pass membrane protein</topology>
    </subcellularLocation>
</comment>
<protein>
    <recommendedName>
        <fullName evidence="12">Mitochondrial carrier protein</fullName>
    </recommendedName>
</protein>
<dbReference type="EMBL" id="JBHFFA010000007">
    <property type="protein sequence ID" value="KAL2612617.1"/>
    <property type="molecule type" value="Genomic_DNA"/>
</dbReference>
<dbReference type="PANTHER" id="PTHR45667">
    <property type="entry name" value="S-ADENOSYLMETHIONINE MITOCHONDRIAL CARRIER PROTEIN"/>
    <property type="match status" value="1"/>
</dbReference>
<evidence type="ECO:0000256" key="7">
    <source>
        <dbReference type="ARBA" id="ARBA00023136"/>
    </source>
</evidence>
<keyword evidence="6" id="KW-1133">Transmembrane helix</keyword>
<evidence type="ECO:0000256" key="8">
    <source>
        <dbReference type="PROSITE-ProRule" id="PRU00282"/>
    </source>
</evidence>
<dbReference type="SUPFAM" id="SSF103506">
    <property type="entry name" value="Mitochondrial carrier"/>
    <property type="match status" value="1"/>
</dbReference>
<accession>A0ABD1XUJ1</accession>
<dbReference type="AlphaFoldDB" id="A0ABD1XUJ1"/>
<keyword evidence="3 9" id="KW-0813">Transport</keyword>
<dbReference type="Proteomes" id="UP001605036">
    <property type="component" value="Unassembled WGS sequence"/>
</dbReference>
<dbReference type="InterPro" id="IPR018108">
    <property type="entry name" value="MCP_transmembrane"/>
</dbReference>
<evidence type="ECO:0000256" key="3">
    <source>
        <dbReference type="ARBA" id="ARBA00022448"/>
    </source>
</evidence>
<feature type="repeat" description="Solcar" evidence="8">
    <location>
        <begin position="213"/>
        <end position="295"/>
    </location>
</feature>
<evidence type="ECO:0000256" key="6">
    <source>
        <dbReference type="ARBA" id="ARBA00022989"/>
    </source>
</evidence>
<proteinExistence type="inferred from homology"/>
<dbReference type="PRINTS" id="PR00926">
    <property type="entry name" value="MITOCARRIER"/>
</dbReference>
<evidence type="ECO:0000256" key="1">
    <source>
        <dbReference type="ARBA" id="ARBA00004141"/>
    </source>
</evidence>
<evidence type="ECO:0000256" key="4">
    <source>
        <dbReference type="ARBA" id="ARBA00022692"/>
    </source>
</evidence>
<organism evidence="10 11">
    <name type="scientific">Riccia fluitans</name>
    <dbReference type="NCBI Taxonomy" id="41844"/>
    <lineage>
        <taxon>Eukaryota</taxon>
        <taxon>Viridiplantae</taxon>
        <taxon>Streptophyta</taxon>
        <taxon>Embryophyta</taxon>
        <taxon>Marchantiophyta</taxon>
        <taxon>Marchantiopsida</taxon>
        <taxon>Marchantiidae</taxon>
        <taxon>Marchantiales</taxon>
        <taxon>Ricciaceae</taxon>
        <taxon>Riccia</taxon>
    </lineage>
</organism>
<evidence type="ECO:0000313" key="11">
    <source>
        <dbReference type="Proteomes" id="UP001605036"/>
    </source>
</evidence>
<gene>
    <name evidence="10" type="ORF">R1flu_024309</name>
</gene>
<comment type="similarity">
    <text evidence="2 9">Belongs to the mitochondrial carrier (TC 2.A.29) family.</text>
</comment>
<feature type="repeat" description="Solcar" evidence="8">
    <location>
        <begin position="107"/>
        <end position="204"/>
    </location>
</feature>
<comment type="caution">
    <text evidence="10">The sequence shown here is derived from an EMBL/GenBank/DDBJ whole genome shotgun (WGS) entry which is preliminary data.</text>
</comment>
<evidence type="ECO:0000256" key="9">
    <source>
        <dbReference type="RuleBase" id="RU000488"/>
    </source>
</evidence>
<feature type="repeat" description="Solcar" evidence="8">
    <location>
        <begin position="309"/>
        <end position="387"/>
    </location>
</feature>
<reference evidence="10 11" key="1">
    <citation type="submission" date="2024-09" db="EMBL/GenBank/DDBJ databases">
        <title>Chromosome-scale assembly of Riccia fluitans.</title>
        <authorList>
            <person name="Paukszto L."/>
            <person name="Sawicki J."/>
            <person name="Karawczyk K."/>
            <person name="Piernik-Szablinska J."/>
            <person name="Szczecinska M."/>
            <person name="Mazdziarz M."/>
        </authorList>
    </citation>
    <scope>NUCLEOTIDE SEQUENCE [LARGE SCALE GENOMIC DNA]</scope>
    <source>
        <strain evidence="10">Rf_01</strain>
        <tissue evidence="10">Aerial parts of the thallus</tissue>
    </source>
</reference>
<keyword evidence="4 8" id="KW-0812">Transmembrane</keyword>
<dbReference type="Gene3D" id="1.50.40.10">
    <property type="entry name" value="Mitochondrial carrier domain"/>
    <property type="match status" value="2"/>
</dbReference>
<dbReference type="InterPro" id="IPR023395">
    <property type="entry name" value="MCP_dom_sf"/>
</dbReference>
<evidence type="ECO:0008006" key="12">
    <source>
        <dbReference type="Google" id="ProtNLM"/>
    </source>
</evidence>
<evidence type="ECO:0000256" key="5">
    <source>
        <dbReference type="ARBA" id="ARBA00022737"/>
    </source>
</evidence>
<dbReference type="PROSITE" id="PS50920">
    <property type="entry name" value="SOLCAR"/>
    <property type="match status" value="3"/>
</dbReference>
<keyword evidence="11" id="KW-1185">Reference proteome</keyword>